<feature type="repeat" description="ANK" evidence="3">
    <location>
        <begin position="48"/>
        <end position="80"/>
    </location>
</feature>
<proteinExistence type="predicted"/>
<sequence length="133" mass="14545">MNNPQDHADVPNDVQEFAARLFNYARTGDTQLIDYINQGVNVDLTNQDGNTFIMLASYSGQRELVTQLINAGADVNKTNSRGQTPLAGVIFKKEEAIIDDLLAAGADPLAGQPNSIDTARMFGREDLVEKFTK</sequence>
<dbReference type="PROSITE" id="PS50297">
    <property type="entry name" value="ANK_REP_REGION"/>
    <property type="match status" value="1"/>
</dbReference>
<dbReference type="EMBL" id="FOGQ01000004">
    <property type="protein sequence ID" value="SER88160.1"/>
    <property type="molecule type" value="Genomic_DNA"/>
</dbReference>
<dbReference type="AlphaFoldDB" id="A0A1H9ST30"/>
<organism evidence="4 5">
    <name type="scientific">Corynebacterium cystitidis DSM 20524</name>
    <dbReference type="NCBI Taxonomy" id="1121357"/>
    <lineage>
        <taxon>Bacteria</taxon>
        <taxon>Bacillati</taxon>
        <taxon>Actinomycetota</taxon>
        <taxon>Actinomycetes</taxon>
        <taxon>Mycobacteriales</taxon>
        <taxon>Corynebacteriaceae</taxon>
        <taxon>Corynebacterium</taxon>
    </lineage>
</organism>
<gene>
    <name evidence="4" type="ORF">SAMN05661109_01262</name>
</gene>
<dbReference type="SUPFAM" id="SSF48403">
    <property type="entry name" value="Ankyrin repeat"/>
    <property type="match status" value="1"/>
</dbReference>
<evidence type="ECO:0000313" key="5">
    <source>
        <dbReference type="Proteomes" id="UP000198929"/>
    </source>
</evidence>
<dbReference type="Pfam" id="PF12796">
    <property type="entry name" value="Ank_2"/>
    <property type="match status" value="1"/>
</dbReference>
<dbReference type="PANTHER" id="PTHR24171">
    <property type="entry name" value="ANKYRIN REPEAT DOMAIN-CONTAINING PROTEIN 39-RELATED"/>
    <property type="match status" value="1"/>
</dbReference>
<reference evidence="5" key="1">
    <citation type="submission" date="2016-10" db="EMBL/GenBank/DDBJ databases">
        <authorList>
            <person name="Varghese N."/>
            <person name="Submissions S."/>
        </authorList>
    </citation>
    <scope>NUCLEOTIDE SEQUENCE [LARGE SCALE GENOMIC DNA]</scope>
    <source>
        <strain evidence="5">DSM 20524</strain>
    </source>
</reference>
<dbReference type="PANTHER" id="PTHR24171:SF9">
    <property type="entry name" value="ANKYRIN REPEAT DOMAIN-CONTAINING PROTEIN 39"/>
    <property type="match status" value="1"/>
</dbReference>
<evidence type="ECO:0000256" key="3">
    <source>
        <dbReference type="PROSITE-ProRule" id="PRU00023"/>
    </source>
</evidence>
<dbReference type="RefSeq" id="WP_092257807.1">
    <property type="nucleotide sequence ID" value="NZ_CP047199.1"/>
</dbReference>
<dbReference type="InterPro" id="IPR036770">
    <property type="entry name" value="Ankyrin_rpt-contain_sf"/>
</dbReference>
<name>A0A1H9ST30_9CORY</name>
<dbReference type="Gene3D" id="1.25.40.20">
    <property type="entry name" value="Ankyrin repeat-containing domain"/>
    <property type="match status" value="1"/>
</dbReference>
<dbReference type="PROSITE" id="PS50088">
    <property type="entry name" value="ANK_REPEAT"/>
    <property type="match status" value="1"/>
</dbReference>
<evidence type="ECO:0000256" key="2">
    <source>
        <dbReference type="ARBA" id="ARBA00023043"/>
    </source>
</evidence>
<keyword evidence="5" id="KW-1185">Reference proteome</keyword>
<dbReference type="SMART" id="SM00248">
    <property type="entry name" value="ANK"/>
    <property type="match status" value="2"/>
</dbReference>
<keyword evidence="2 3" id="KW-0040">ANK repeat</keyword>
<protein>
    <submittedName>
        <fullName evidence="4">Uncharacterized protein</fullName>
    </submittedName>
</protein>
<evidence type="ECO:0000256" key="1">
    <source>
        <dbReference type="ARBA" id="ARBA00022737"/>
    </source>
</evidence>
<evidence type="ECO:0000313" key="4">
    <source>
        <dbReference type="EMBL" id="SER88160.1"/>
    </source>
</evidence>
<accession>A0A1H9ST30</accession>
<keyword evidence="1" id="KW-0677">Repeat</keyword>
<dbReference type="Proteomes" id="UP000198929">
    <property type="component" value="Unassembled WGS sequence"/>
</dbReference>
<dbReference type="InterPro" id="IPR002110">
    <property type="entry name" value="Ankyrin_rpt"/>
</dbReference>
<dbReference type="STRING" id="1121357.SAMN05661109_01262"/>